<dbReference type="GO" id="GO:0016740">
    <property type="term" value="F:transferase activity"/>
    <property type="evidence" value="ECO:0007669"/>
    <property type="project" value="UniProtKB-KW"/>
</dbReference>
<keyword evidence="2" id="KW-0808">Transferase</keyword>
<dbReference type="Gene3D" id="2.160.10.10">
    <property type="entry name" value="Hexapeptide repeat proteins"/>
    <property type="match status" value="1"/>
</dbReference>
<dbReference type="PANTHER" id="PTHR42883">
    <property type="entry name" value="GLUCOSE-1-PHOSPHATE THYMIDYLTRANSFERASE"/>
    <property type="match status" value="1"/>
</dbReference>
<dbReference type="RefSeq" id="WP_020373778.1">
    <property type="nucleotide sequence ID" value="NZ_FWWY01000001.1"/>
</dbReference>
<dbReference type="AlphaFoldDB" id="A0A1W1WI84"/>
<protein>
    <submittedName>
        <fullName evidence="2">Glucose-1-phosphate thymidylyltransferase</fullName>
    </submittedName>
</protein>
<feature type="domain" description="Nucleotidyl transferase" evidence="1">
    <location>
        <begin position="4"/>
        <end position="236"/>
    </location>
</feature>
<dbReference type="STRING" id="28034.BFX07_12260"/>
<dbReference type="CDD" id="cd04189">
    <property type="entry name" value="G1P_TT_long"/>
    <property type="match status" value="1"/>
</dbReference>
<proteinExistence type="predicted"/>
<dbReference type="NCBIfam" id="TIGR01208">
    <property type="entry name" value="rmlA_long"/>
    <property type="match status" value="1"/>
</dbReference>
<dbReference type="InterPro" id="IPR005908">
    <property type="entry name" value="G1P_thy_trans_l"/>
</dbReference>
<evidence type="ECO:0000313" key="2">
    <source>
        <dbReference type="EMBL" id="SMC06018.1"/>
    </source>
</evidence>
<accession>A0A1W1WI84</accession>
<dbReference type="Proteomes" id="UP000192660">
    <property type="component" value="Unassembled WGS sequence"/>
</dbReference>
<sequence length="355" mass="38679">MELKGLLLAGGTGSRLRPLTYTGAKQLIPIANRPILHYAVEAMVQAGITDIGVIVGETGAAIRESLGDGQAFDCHFTYIVQEAPLGLAHAVKTAAPFLADAPFLMFLGDNLLRSGLGTLVERFRSGRYAASILLTAVDDPRQFGVAVVENGRVTRLVEKPKNPPSHWALVGAYCFQPEIHEVIASLKPSWRGEYEITDAIQALIDQDRVVDATFVDGWWKDTGRPEDVIEANRLVLEDLVPAVQGHVDKDSEIVGRVYIAPTARIEQTTIRGPVVIGEGAVIRNSYIGPYTTIGDGVTIEETEIENSIVLPDSLIQRVAERIDQSLIGRGVKVQGRHERPKAMRLVLGDHSRVDL</sequence>
<gene>
    <name evidence="2" type="ORF">SAMN00768000_2589</name>
</gene>
<dbReference type="InterPro" id="IPR029044">
    <property type="entry name" value="Nucleotide-diphossugar_trans"/>
</dbReference>
<reference evidence="3" key="1">
    <citation type="submission" date="2017-04" db="EMBL/GenBank/DDBJ databases">
        <authorList>
            <person name="Varghese N."/>
            <person name="Submissions S."/>
        </authorList>
    </citation>
    <scope>NUCLEOTIDE SEQUENCE [LARGE SCALE GENOMIC DNA]</scope>
    <source>
        <strain evidence="3">DSM 9293</strain>
    </source>
</reference>
<dbReference type="EMBL" id="FWWY01000001">
    <property type="protein sequence ID" value="SMC06018.1"/>
    <property type="molecule type" value="Genomic_DNA"/>
</dbReference>
<dbReference type="InterPro" id="IPR005835">
    <property type="entry name" value="NTP_transferase_dom"/>
</dbReference>
<evidence type="ECO:0000313" key="3">
    <source>
        <dbReference type="Proteomes" id="UP000192660"/>
    </source>
</evidence>
<keyword evidence="3" id="KW-1185">Reference proteome</keyword>
<organism evidence="2 3">
    <name type="scientific">Sulfobacillus thermosulfidooxidans (strain DSM 9293 / VKM B-1269 / AT-1)</name>
    <dbReference type="NCBI Taxonomy" id="929705"/>
    <lineage>
        <taxon>Bacteria</taxon>
        <taxon>Bacillati</taxon>
        <taxon>Bacillota</taxon>
        <taxon>Clostridia</taxon>
        <taxon>Eubacteriales</taxon>
        <taxon>Clostridiales Family XVII. Incertae Sedis</taxon>
        <taxon>Sulfobacillus</taxon>
    </lineage>
</organism>
<evidence type="ECO:0000259" key="1">
    <source>
        <dbReference type="Pfam" id="PF00483"/>
    </source>
</evidence>
<dbReference type="Pfam" id="PF00483">
    <property type="entry name" value="NTP_transferase"/>
    <property type="match status" value="1"/>
</dbReference>
<dbReference type="SUPFAM" id="SSF53448">
    <property type="entry name" value="Nucleotide-diphospho-sugar transferases"/>
    <property type="match status" value="1"/>
</dbReference>
<name>A0A1W1WI84_SULTA</name>
<dbReference type="PANTHER" id="PTHR42883:SF2">
    <property type="entry name" value="THYMIDYLYLTRANSFERASE"/>
    <property type="match status" value="1"/>
</dbReference>
<dbReference type="OrthoDB" id="9803871at2"/>
<dbReference type="Gene3D" id="3.90.550.10">
    <property type="entry name" value="Spore Coat Polysaccharide Biosynthesis Protein SpsA, Chain A"/>
    <property type="match status" value="1"/>
</dbReference>